<reference evidence="1 2" key="1">
    <citation type="submission" date="2021-06" db="EMBL/GenBank/DDBJ databases">
        <title>Caerostris darwini draft genome.</title>
        <authorList>
            <person name="Kono N."/>
            <person name="Arakawa K."/>
        </authorList>
    </citation>
    <scope>NUCLEOTIDE SEQUENCE [LARGE SCALE GENOMIC DNA]</scope>
</reference>
<evidence type="ECO:0000313" key="1">
    <source>
        <dbReference type="EMBL" id="GIY09778.1"/>
    </source>
</evidence>
<accession>A0AAV4QJC6</accession>
<name>A0AAV4QJC6_9ARAC</name>
<organism evidence="1 2">
    <name type="scientific">Caerostris darwini</name>
    <dbReference type="NCBI Taxonomy" id="1538125"/>
    <lineage>
        <taxon>Eukaryota</taxon>
        <taxon>Metazoa</taxon>
        <taxon>Ecdysozoa</taxon>
        <taxon>Arthropoda</taxon>
        <taxon>Chelicerata</taxon>
        <taxon>Arachnida</taxon>
        <taxon>Araneae</taxon>
        <taxon>Araneomorphae</taxon>
        <taxon>Entelegynae</taxon>
        <taxon>Araneoidea</taxon>
        <taxon>Araneidae</taxon>
        <taxon>Caerostris</taxon>
    </lineage>
</organism>
<protein>
    <submittedName>
        <fullName evidence="1">Uncharacterized protein</fullName>
    </submittedName>
</protein>
<dbReference type="Proteomes" id="UP001054837">
    <property type="component" value="Unassembled WGS sequence"/>
</dbReference>
<proteinExistence type="predicted"/>
<comment type="caution">
    <text evidence="1">The sequence shown here is derived from an EMBL/GenBank/DDBJ whole genome shotgun (WGS) entry which is preliminary data.</text>
</comment>
<dbReference type="EMBL" id="BPLQ01004677">
    <property type="protein sequence ID" value="GIY09778.1"/>
    <property type="molecule type" value="Genomic_DNA"/>
</dbReference>
<dbReference type="AlphaFoldDB" id="A0AAV4QJC6"/>
<evidence type="ECO:0000313" key="2">
    <source>
        <dbReference type="Proteomes" id="UP001054837"/>
    </source>
</evidence>
<keyword evidence="2" id="KW-1185">Reference proteome</keyword>
<gene>
    <name evidence="1" type="ORF">CDAR_60441</name>
</gene>
<sequence length="86" mass="9772">MNAAEERLVIENNVVVYTQVQEPMCLHGRREEEEAPSVVIGGPVGRSQTWFRDAEEKGQCFPGGLLRGTIHHLRIVWEKSRKASTR</sequence>